<comment type="caution">
    <text evidence="1">The sequence shown here is derived from an EMBL/GenBank/DDBJ whole genome shotgun (WGS) entry which is preliminary data.</text>
</comment>
<sequence>MNASFKHGALLDGGIMASGYDKADWTVVLQPLGRGGSVLCGTVHGVFGGRTSDDSLHINYVGSNWSEGADFERMRQAAEAAARDALENACQGDRGG</sequence>
<name>A0ABU1JVN9_9PROT</name>
<dbReference type="Proteomes" id="UP001262410">
    <property type="component" value="Unassembled WGS sequence"/>
</dbReference>
<protein>
    <submittedName>
        <fullName evidence="1">Uncharacterized protein</fullName>
    </submittedName>
</protein>
<reference evidence="1 2" key="1">
    <citation type="submission" date="2023-07" db="EMBL/GenBank/DDBJ databases">
        <title>Sorghum-associated microbial communities from plants grown in Nebraska, USA.</title>
        <authorList>
            <person name="Schachtman D."/>
        </authorList>
    </citation>
    <scope>NUCLEOTIDE SEQUENCE [LARGE SCALE GENOMIC DNA]</scope>
    <source>
        <strain evidence="1 2">584</strain>
    </source>
</reference>
<keyword evidence="2" id="KW-1185">Reference proteome</keyword>
<gene>
    <name evidence="1" type="ORF">E9232_004913</name>
</gene>
<dbReference type="RefSeq" id="WP_309798418.1">
    <property type="nucleotide sequence ID" value="NZ_JAVDPW010000009.1"/>
</dbReference>
<evidence type="ECO:0000313" key="2">
    <source>
        <dbReference type="Proteomes" id="UP001262410"/>
    </source>
</evidence>
<organism evidence="1 2">
    <name type="scientific">Inquilinus ginsengisoli</name>
    <dbReference type="NCBI Taxonomy" id="363840"/>
    <lineage>
        <taxon>Bacteria</taxon>
        <taxon>Pseudomonadati</taxon>
        <taxon>Pseudomonadota</taxon>
        <taxon>Alphaproteobacteria</taxon>
        <taxon>Rhodospirillales</taxon>
        <taxon>Rhodospirillaceae</taxon>
        <taxon>Inquilinus</taxon>
    </lineage>
</organism>
<accession>A0ABU1JVN9</accession>
<dbReference type="EMBL" id="JAVDPW010000009">
    <property type="protein sequence ID" value="MDR6292373.1"/>
    <property type="molecule type" value="Genomic_DNA"/>
</dbReference>
<evidence type="ECO:0000313" key="1">
    <source>
        <dbReference type="EMBL" id="MDR6292373.1"/>
    </source>
</evidence>
<proteinExistence type="predicted"/>